<dbReference type="Pfam" id="PF00876">
    <property type="entry name" value="Innexin"/>
    <property type="match status" value="1"/>
</dbReference>
<dbReference type="PANTHER" id="PTHR11893">
    <property type="entry name" value="INNEXIN"/>
    <property type="match status" value="1"/>
</dbReference>
<proteinExistence type="inferred from homology"/>
<dbReference type="RefSeq" id="XP_036354388.1">
    <property type="nucleotide sequence ID" value="XM_036498495.1"/>
</dbReference>
<keyword evidence="2 9" id="KW-0813">Transport</keyword>
<keyword evidence="3" id="KW-1003">Cell membrane</keyword>
<comment type="subcellular location">
    <subcellularLocation>
        <location evidence="1 9">Cell membrane</location>
        <topology evidence="1 9">Multi-pass membrane protein</topology>
    </subcellularLocation>
</comment>
<dbReference type="AlphaFoldDB" id="A0A7E6EGB3"/>
<dbReference type="PANTHER" id="PTHR11893:SF36">
    <property type="entry name" value="INNEXIN-5"/>
    <property type="match status" value="1"/>
</dbReference>
<evidence type="ECO:0000256" key="8">
    <source>
        <dbReference type="ARBA" id="ARBA00023303"/>
    </source>
</evidence>
<dbReference type="InterPro" id="IPR000990">
    <property type="entry name" value="Innexin"/>
</dbReference>
<comment type="similarity">
    <text evidence="9">Belongs to the pannexin family.</text>
</comment>
<name>A0A7E6EGB3_9MOLL</name>
<evidence type="ECO:0000313" key="11">
    <source>
        <dbReference type="RefSeq" id="XP_036354388.1"/>
    </source>
</evidence>
<keyword evidence="6 9" id="KW-0406">Ion transport</keyword>
<evidence type="ECO:0000256" key="6">
    <source>
        <dbReference type="ARBA" id="ARBA00023065"/>
    </source>
</evidence>
<evidence type="ECO:0000256" key="5">
    <source>
        <dbReference type="ARBA" id="ARBA00022989"/>
    </source>
</evidence>
<evidence type="ECO:0000313" key="10">
    <source>
        <dbReference type="Proteomes" id="UP000515154"/>
    </source>
</evidence>
<comment type="function">
    <text evidence="9">Structural component of the gap junctions.</text>
</comment>
<gene>
    <name evidence="11" type="primary">LOC115223363</name>
    <name evidence="9" type="synonym">inx</name>
</gene>
<reference evidence="11" key="1">
    <citation type="submission" date="2025-08" db="UniProtKB">
        <authorList>
            <consortium name="RefSeq"/>
        </authorList>
    </citation>
    <scope>IDENTIFICATION</scope>
</reference>
<evidence type="ECO:0000256" key="1">
    <source>
        <dbReference type="ARBA" id="ARBA00004651"/>
    </source>
</evidence>
<keyword evidence="5 9" id="KW-1133">Transmembrane helix</keyword>
<keyword evidence="8 9" id="KW-0407">Ion channel</keyword>
<evidence type="ECO:0000256" key="9">
    <source>
        <dbReference type="RuleBase" id="RU010713"/>
    </source>
</evidence>
<comment type="caution">
    <text evidence="9">Lacks conserved residue(s) required for the propagation of feature annotation.</text>
</comment>
<keyword evidence="10" id="KW-1185">Reference proteome</keyword>
<dbReference type="GO" id="GO:0005921">
    <property type="term" value="C:gap junction"/>
    <property type="evidence" value="ECO:0007669"/>
    <property type="project" value="UniProtKB-UniRule"/>
</dbReference>
<evidence type="ECO:0000256" key="3">
    <source>
        <dbReference type="ARBA" id="ARBA00022475"/>
    </source>
</evidence>
<keyword evidence="4 9" id="KW-0812">Transmembrane</keyword>
<protein>
    <recommendedName>
        <fullName evidence="9">Innexin</fullName>
    </recommendedName>
</protein>
<dbReference type="GO" id="GO:0005886">
    <property type="term" value="C:plasma membrane"/>
    <property type="evidence" value="ECO:0007669"/>
    <property type="project" value="UniProtKB-SubCell"/>
</dbReference>
<dbReference type="Proteomes" id="UP000515154">
    <property type="component" value="Linkage group LG2"/>
</dbReference>
<evidence type="ECO:0000256" key="7">
    <source>
        <dbReference type="ARBA" id="ARBA00023136"/>
    </source>
</evidence>
<feature type="transmembrane region" description="Helical" evidence="9">
    <location>
        <begin position="290"/>
        <end position="315"/>
    </location>
</feature>
<dbReference type="PRINTS" id="PR01262">
    <property type="entry name" value="INNEXIN"/>
</dbReference>
<dbReference type="GO" id="GO:0034220">
    <property type="term" value="P:monoatomic ion transmembrane transport"/>
    <property type="evidence" value="ECO:0007669"/>
    <property type="project" value="UniProtKB-KW"/>
</dbReference>
<sequence length="390" mass="45675">MSQVWGVFGSFSTFSRLTSAANDDWVDRMSHIYSSVVLVLFAIVVTTGQLVGDPIHCWCPAQFTGAYVAYTKWICWISNTYYIPMSDTIPVNINEREDRQLTYYQWVPLILLFQALLFKAPNLLWRILHGTSGVNLDKLCELAEKTQYGSPDDRKKTIEHIAYFMDRWLDSNRIYHCNFVVKTRQKFAKICCCFCGKREGTYLSGLYLTIKVLYLVNIIGQFFMLNSFLSTDFGIYGFQVMQHFNEYGAFKESPLFPRVTLCDFSIRQMTNLQRFTVQCVLPINLFNEKIFIFLWFWFVFVAVLASANMISWLYYMIYRRNNAAYVKKYLKLSATPLINNDKKQYRNFADNYLRNDGVFVLRVIGKNSTDLVLTDLVKQLWKIFKEKPTS</sequence>
<organism evidence="10 11">
    <name type="scientific">Octopus sinensis</name>
    <name type="common">East Asian common octopus</name>
    <dbReference type="NCBI Taxonomy" id="2607531"/>
    <lineage>
        <taxon>Eukaryota</taxon>
        <taxon>Metazoa</taxon>
        <taxon>Spiralia</taxon>
        <taxon>Lophotrochozoa</taxon>
        <taxon>Mollusca</taxon>
        <taxon>Cephalopoda</taxon>
        <taxon>Coleoidea</taxon>
        <taxon>Octopodiformes</taxon>
        <taxon>Octopoda</taxon>
        <taxon>Incirrata</taxon>
        <taxon>Octopodidae</taxon>
        <taxon>Octopus</taxon>
    </lineage>
</organism>
<keyword evidence="7 9" id="KW-0472">Membrane</keyword>
<accession>A0A7E6EGB3</accession>
<evidence type="ECO:0000256" key="2">
    <source>
        <dbReference type="ARBA" id="ARBA00022448"/>
    </source>
</evidence>
<feature type="transmembrane region" description="Helical" evidence="9">
    <location>
        <begin position="30"/>
        <end position="51"/>
    </location>
</feature>
<feature type="transmembrane region" description="Helical" evidence="9">
    <location>
        <begin position="206"/>
        <end position="224"/>
    </location>
</feature>
<dbReference type="PROSITE" id="PS51013">
    <property type="entry name" value="PANNEXIN"/>
    <property type="match status" value="1"/>
</dbReference>
<evidence type="ECO:0000256" key="4">
    <source>
        <dbReference type="ARBA" id="ARBA00022692"/>
    </source>
</evidence>